<dbReference type="InterPro" id="IPR036396">
    <property type="entry name" value="Cyt_P450_sf"/>
</dbReference>
<evidence type="ECO:0000313" key="8">
    <source>
        <dbReference type="EMBL" id="TDC10060.1"/>
    </source>
</evidence>
<gene>
    <name evidence="8" type="ORF">E1267_05405</name>
</gene>
<evidence type="ECO:0000256" key="1">
    <source>
        <dbReference type="ARBA" id="ARBA00010617"/>
    </source>
</evidence>
<evidence type="ECO:0000256" key="7">
    <source>
        <dbReference type="RuleBase" id="RU000461"/>
    </source>
</evidence>
<name>A0A4R4NQ83_9ACTN</name>
<keyword evidence="3 7" id="KW-0479">Metal-binding</keyword>
<evidence type="ECO:0000256" key="3">
    <source>
        <dbReference type="ARBA" id="ARBA00022723"/>
    </source>
</evidence>
<accession>A0A4R4NQ83</accession>
<dbReference type="AlphaFoldDB" id="A0A4R4NQ83"/>
<dbReference type="PANTHER" id="PTHR46696:SF1">
    <property type="entry name" value="CYTOCHROME P450 YJIB-RELATED"/>
    <property type="match status" value="1"/>
</dbReference>
<keyword evidence="4 7" id="KW-0560">Oxidoreductase</keyword>
<dbReference type="GO" id="GO:0004497">
    <property type="term" value="F:monooxygenase activity"/>
    <property type="evidence" value="ECO:0007669"/>
    <property type="project" value="UniProtKB-KW"/>
</dbReference>
<evidence type="ECO:0000256" key="5">
    <source>
        <dbReference type="ARBA" id="ARBA00023004"/>
    </source>
</evidence>
<proteinExistence type="inferred from homology"/>
<dbReference type="EMBL" id="SMJZ01000012">
    <property type="protein sequence ID" value="TDC10060.1"/>
    <property type="molecule type" value="Genomic_DNA"/>
</dbReference>
<keyword evidence="2 7" id="KW-0349">Heme</keyword>
<dbReference type="GO" id="GO:0016705">
    <property type="term" value="F:oxidoreductase activity, acting on paired donors, with incorporation or reduction of molecular oxygen"/>
    <property type="evidence" value="ECO:0007669"/>
    <property type="project" value="InterPro"/>
</dbReference>
<protein>
    <submittedName>
        <fullName evidence="8">Cytochrome P450</fullName>
    </submittedName>
</protein>
<dbReference type="OrthoDB" id="4133219at2"/>
<dbReference type="InterPro" id="IPR001128">
    <property type="entry name" value="Cyt_P450"/>
</dbReference>
<dbReference type="Proteomes" id="UP000295157">
    <property type="component" value="Unassembled WGS sequence"/>
</dbReference>
<organism evidence="8 9">
    <name type="scientific">Nonomuraea longispora</name>
    <dbReference type="NCBI Taxonomy" id="1848320"/>
    <lineage>
        <taxon>Bacteria</taxon>
        <taxon>Bacillati</taxon>
        <taxon>Actinomycetota</taxon>
        <taxon>Actinomycetes</taxon>
        <taxon>Streptosporangiales</taxon>
        <taxon>Streptosporangiaceae</taxon>
        <taxon>Nonomuraea</taxon>
    </lineage>
</organism>
<dbReference type="FunFam" id="1.10.630.10:FF:000018">
    <property type="entry name" value="Cytochrome P450 monooxygenase"/>
    <property type="match status" value="1"/>
</dbReference>
<comment type="similarity">
    <text evidence="1 7">Belongs to the cytochrome P450 family.</text>
</comment>
<evidence type="ECO:0000256" key="6">
    <source>
        <dbReference type="ARBA" id="ARBA00023033"/>
    </source>
</evidence>
<dbReference type="RefSeq" id="WP_132330386.1">
    <property type="nucleotide sequence ID" value="NZ_SMJZ01000012.1"/>
</dbReference>
<dbReference type="GO" id="GO:0005506">
    <property type="term" value="F:iron ion binding"/>
    <property type="evidence" value="ECO:0007669"/>
    <property type="project" value="InterPro"/>
</dbReference>
<dbReference type="Gene3D" id="1.10.630.10">
    <property type="entry name" value="Cytochrome P450"/>
    <property type="match status" value="1"/>
</dbReference>
<dbReference type="PRINTS" id="PR00359">
    <property type="entry name" value="BP450"/>
</dbReference>
<keyword evidence="6 7" id="KW-0503">Monooxygenase</keyword>
<keyword evidence="5 7" id="KW-0408">Iron</keyword>
<comment type="caution">
    <text evidence="8">The sequence shown here is derived from an EMBL/GenBank/DDBJ whole genome shotgun (WGS) entry which is preliminary data.</text>
</comment>
<reference evidence="8 9" key="1">
    <citation type="submission" date="2019-02" db="EMBL/GenBank/DDBJ databases">
        <title>Draft genome sequences of novel Actinobacteria.</title>
        <authorList>
            <person name="Sahin N."/>
            <person name="Ay H."/>
            <person name="Saygin H."/>
        </authorList>
    </citation>
    <scope>NUCLEOTIDE SEQUENCE [LARGE SCALE GENOMIC DNA]</scope>
    <source>
        <strain evidence="8 9">KC201</strain>
    </source>
</reference>
<dbReference type="InterPro" id="IPR002397">
    <property type="entry name" value="Cyt_P450_B"/>
</dbReference>
<dbReference type="InterPro" id="IPR017972">
    <property type="entry name" value="Cyt_P450_CS"/>
</dbReference>
<dbReference type="GO" id="GO:0020037">
    <property type="term" value="F:heme binding"/>
    <property type="evidence" value="ECO:0007669"/>
    <property type="project" value="InterPro"/>
</dbReference>
<sequence>MLKRKWSLMTVSADIRSQKVRVDMFGKDFLNNPYPDYVRLREEEPVHWDNRLNGWVITRHSDVYAAHLDPETFSSHRLGAMVSNKVGPTSSDEMKRFMDLAPEWMLFRDPPDHTRIRRLLNREFRARDMRALRPAIEEIATEVIRRAAGKGEFDLVKDFAYQLPGRVLATMYGLPSAEGTRLTDWWYEIRHMQRVFLGADPTQVAPSGSPTAEAFSQMTPYLAELIGDRRSRPKDDLVTRVIAIAERGEEEALGLSEQEMFAHLLLLPLASFGTTMDLIGNGVLGLLGQRDQWDLLKDEPELIPSAVEEVLRYDASVQLTHRLVTRDIEVAGQPIAGGELVYLVRGAANRDPERWPAPDRIDVRRHDSGHVGFGVGIHRCLGAGLAQVITAAALKVLTQCVPGLSPVPDRPHRWKADTPQFRGLAEFPVRGER</sequence>
<dbReference type="CDD" id="cd20625">
    <property type="entry name" value="CYP164-like"/>
    <property type="match status" value="1"/>
</dbReference>
<evidence type="ECO:0000256" key="2">
    <source>
        <dbReference type="ARBA" id="ARBA00022617"/>
    </source>
</evidence>
<dbReference type="SUPFAM" id="SSF48264">
    <property type="entry name" value="Cytochrome P450"/>
    <property type="match status" value="1"/>
</dbReference>
<evidence type="ECO:0000313" key="9">
    <source>
        <dbReference type="Proteomes" id="UP000295157"/>
    </source>
</evidence>
<dbReference type="PANTHER" id="PTHR46696">
    <property type="entry name" value="P450, PUTATIVE (EUROFUNG)-RELATED"/>
    <property type="match status" value="1"/>
</dbReference>
<dbReference type="Pfam" id="PF00067">
    <property type="entry name" value="p450"/>
    <property type="match status" value="1"/>
</dbReference>
<evidence type="ECO:0000256" key="4">
    <source>
        <dbReference type="ARBA" id="ARBA00023002"/>
    </source>
</evidence>
<keyword evidence="9" id="KW-1185">Reference proteome</keyword>
<dbReference type="PROSITE" id="PS00086">
    <property type="entry name" value="CYTOCHROME_P450"/>
    <property type="match status" value="1"/>
</dbReference>